<name>A0A6M3IDF0_9ZZZZ</name>
<proteinExistence type="predicted"/>
<dbReference type="EMBL" id="MT141161">
    <property type="protein sequence ID" value="QJA55470.1"/>
    <property type="molecule type" value="Genomic_DNA"/>
</dbReference>
<feature type="domain" description="Terminase large subunit gp17-like C-terminal" evidence="2">
    <location>
        <begin position="463"/>
        <end position="615"/>
    </location>
</feature>
<accession>A0A6M3IDF0</accession>
<evidence type="ECO:0000313" key="3">
    <source>
        <dbReference type="EMBL" id="QJA55470.1"/>
    </source>
</evidence>
<organism evidence="3">
    <name type="scientific">viral metagenome</name>
    <dbReference type="NCBI Taxonomy" id="1070528"/>
    <lineage>
        <taxon>unclassified sequences</taxon>
        <taxon>metagenomes</taxon>
        <taxon>organismal metagenomes</taxon>
    </lineage>
</organism>
<dbReference type="Gene3D" id="3.40.50.300">
    <property type="entry name" value="P-loop containing nucleotide triphosphate hydrolases"/>
    <property type="match status" value="1"/>
</dbReference>
<dbReference type="InterPro" id="IPR035421">
    <property type="entry name" value="Terminase_6C"/>
</dbReference>
<dbReference type="NCBIfam" id="TIGR01630">
    <property type="entry name" value="psiM2_ORF9"/>
    <property type="match status" value="1"/>
</dbReference>
<dbReference type="Gene3D" id="3.30.420.240">
    <property type="match status" value="1"/>
</dbReference>
<evidence type="ECO:0000259" key="2">
    <source>
        <dbReference type="Pfam" id="PF17289"/>
    </source>
</evidence>
<dbReference type="Pfam" id="PF17289">
    <property type="entry name" value="Terminase_6C"/>
    <property type="match status" value="1"/>
</dbReference>
<keyword evidence="1" id="KW-1188">Viral release from host cell</keyword>
<gene>
    <name evidence="3" type="ORF">MM415B02042_0008</name>
</gene>
<dbReference type="InterPro" id="IPR027417">
    <property type="entry name" value="P-loop_NTPase"/>
</dbReference>
<reference evidence="3" key="1">
    <citation type="submission" date="2020-03" db="EMBL/GenBank/DDBJ databases">
        <title>The deep terrestrial virosphere.</title>
        <authorList>
            <person name="Holmfeldt K."/>
            <person name="Nilsson E."/>
            <person name="Simone D."/>
            <person name="Lopez-Fernandez M."/>
            <person name="Wu X."/>
            <person name="de Brujin I."/>
            <person name="Lundin D."/>
            <person name="Andersson A."/>
            <person name="Bertilsson S."/>
            <person name="Dopson M."/>
        </authorList>
    </citation>
    <scope>NUCLEOTIDE SEQUENCE</scope>
    <source>
        <strain evidence="3">MM415B02042</strain>
    </source>
</reference>
<dbReference type="InterPro" id="IPR006517">
    <property type="entry name" value="Phage_terminase_lsu-like_C"/>
</dbReference>
<dbReference type="AlphaFoldDB" id="A0A6M3IDF0"/>
<evidence type="ECO:0000256" key="1">
    <source>
        <dbReference type="ARBA" id="ARBA00022612"/>
    </source>
</evidence>
<sequence>MAKFESVDEVHQKRKELSDEYEGKLPEYLENYFDEEENKIRKDEFFRQRHQNKYKYTSEEKGKFIEEQDEKFWEENEFEIVKKKKTVRDEIDLKYEEPLRNEEILEEEVGLSEETKKILIAICEHDLYLFAIRYFAHYLKKPSSKLHTFLYKTIIREFSKSRKKGFKIAVAAPRSNAKTSIVSCIFPLWCIVYNKKNFIIITSDTVGQASDYLSDIKRELEFNALLLRDFPHIIGKGPTWKIDEIITNNHIKVLALGTGSKIRGRKFGVYRPDLLIFDDLENSDMVRSESDREFIRFQWFDKDVIHAGGEEGTCTDMLAVGTILGKDALLSAMIDPAQYPDWKGYRFQAVINFSDSDLWGEWENLYKDRFDENRQETALKFFEEHKEEMLKDTEVLWPEGDPYYGLMINKISNFSSFNSEKQNQPLDPSKILILHEELRFENFVTNPRILEILRNPANPRYGALDPSLGKKAGSGDYSCISTIVRDLKTGLLLVIHIDLKRRKVDDQIEAILKSHARFKYTLFTIETNAFQLVVADNLRKISKRQGLYVPIKEIDNFRDKKLRFESIVPLMKDGTIIFDSNLYNTNQQYRLGIEQITTFTGEGDRHDDAFDAVEMSVRIASERQFKRRTKQNR</sequence>
<protein>
    <submittedName>
        <fullName evidence="3">Putative terminase</fullName>
    </submittedName>
</protein>